<evidence type="ECO:0000313" key="3">
    <source>
        <dbReference type="EMBL" id="MBN7800360.1"/>
    </source>
</evidence>
<feature type="chain" id="PRO_5046424699" evidence="1">
    <location>
        <begin position="23"/>
        <end position="217"/>
    </location>
</feature>
<feature type="signal peptide" evidence="1">
    <location>
        <begin position="1"/>
        <end position="22"/>
    </location>
</feature>
<proteinExistence type="predicted"/>
<keyword evidence="1" id="KW-0732">Signal</keyword>
<evidence type="ECO:0000256" key="1">
    <source>
        <dbReference type="SAM" id="SignalP"/>
    </source>
</evidence>
<name>A0ABS3BMT6_9BACT</name>
<organism evidence="3 4">
    <name type="scientific">Algoriphagus aestuariicola</name>
    <dbReference type="NCBI Taxonomy" id="1852016"/>
    <lineage>
        <taxon>Bacteria</taxon>
        <taxon>Pseudomonadati</taxon>
        <taxon>Bacteroidota</taxon>
        <taxon>Cytophagia</taxon>
        <taxon>Cytophagales</taxon>
        <taxon>Cyclobacteriaceae</taxon>
        <taxon>Algoriphagus</taxon>
    </lineage>
</organism>
<dbReference type="InterPro" id="IPR010496">
    <property type="entry name" value="AL/BT2_dom"/>
</dbReference>
<dbReference type="Proteomes" id="UP000664698">
    <property type="component" value="Unassembled WGS sequence"/>
</dbReference>
<gene>
    <name evidence="3" type="ORF">J0A67_05775</name>
</gene>
<evidence type="ECO:0000259" key="2">
    <source>
        <dbReference type="Pfam" id="PF06439"/>
    </source>
</evidence>
<dbReference type="RefSeq" id="WP_206568310.1">
    <property type="nucleotide sequence ID" value="NZ_JAFKCW010000001.1"/>
</dbReference>
<protein>
    <submittedName>
        <fullName evidence="3">DUF1080 domain-containing protein</fullName>
    </submittedName>
</protein>
<reference evidence="3 4" key="1">
    <citation type="submission" date="2021-03" db="EMBL/GenBank/DDBJ databases">
        <title>novel species isolated from a fishpond in China.</title>
        <authorList>
            <person name="Lu H."/>
            <person name="Cai Z."/>
        </authorList>
    </citation>
    <scope>NUCLEOTIDE SEQUENCE [LARGE SCALE GENOMIC DNA]</scope>
    <source>
        <strain evidence="3 4">JCM 31546</strain>
    </source>
</reference>
<feature type="domain" description="3-keto-alpha-glucoside-1,2-lyase/3-keto-2-hydroxy-glucal hydratase" evidence="2">
    <location>
        <begin position="28"/>
        <end position="215"/>
    </location>
</feature>
<keyword evidence="4" id="KW-1185">Reference proteome</keyword>
<evidence type="ECO:0000313" key="4">
    <source>
        <dbReference type="Proteomes" id="UP000664698"/>
    </source>
</evidence>
<accession>A0ABS3BMT6</accession>
<dbReference type="Gene3D" id="2.60.120.560">
    <property type="entry name" value="Exo-inulinase, domain 1"/>
    <property type="match status" value="1"/>
</dbReference>
<comment type="caution">
    <text evidence="3">The sequence shown here is derived from an EMBL/GenBank/DDBJ whole genome shotgun (WGS) entry which is preliminary data.</text>
</comment>
<dbReference type="EMBL" id="JAFKCW010000001">
    <property type="protein sequence ID" value="MBN7800360.1"/>
    <property type="molecule type" value="Genomic_DNA"/>
</dbReference>
<dbReference type="Pfam" id="PF06439">
    <property type="entry name" value="3keto-disac_hyd"/>
    <property type="match status" value="1"/>
</dbReference>
<sequence length="217" mass="23938">MLKSLFLVATFYTFLALSPCFGQDSEAGFIFLFDGKSLDGWVGNKNAYQAKDGMIVIDPKGSGGGNLLTEREYGDFVLRFEFQLTPGANNGLGIHTPLSGDAAYVGKEIQILDNTADKYKDLHEYQFHGSVYGVIPAKRGYLKPVGEWNVEEVIVQHPKIKVILNGETILEGDYLEASKDGTLDGKEHPGLQRSSGHIGFLGHGDVVRFRKIRIKEL</sequence>